<accession>A0AAU8B8U4</accession>
<evidence type="ECO:0000313" key="1">
    <source>
        <dbReference type="EMBL" id="XCD08383.1"/>
    </source>
</evidence>
<reference evidence="1" key="1">
    <citation type="submission" date="2024-03" db="EMBL/GenBank/DDBJ databases">
        <title>Diverse circular DNA viruses in blood, oral, and fecal samples of captive lemurs.</title>
        <authorList>
            <person name="Paietta E.N."/>
            <person name="Kraberger S."/>
            <person name="Lund M.C."/>
            <person name="Custer J.M."/>
            <person name="Vargas K.M."/>
            <person name="Ehmke E.E."/>
            <person name="Yoder A.D."/>
            <person name="Varsani A."/>
        </authorList>
    </citation>
    <scope>NUCLEOTIDE SEQUENCE</scope>
    <source>
        <strain evidence="1">Duke_30FF_63</strain>
    </source>
</reference>
<dbReference type="EMBL" id="PP511876">
    <property type="protein sequence ID" value="XCD08383.1"/>
    <property type="molecule type" value="Genomic_DNA"/>
</dbReference>
<proteinExistence type="predicted"/>
<organism evidence="1">
    <name type="scientific">Dulem virus 42</name>
    <dbReference type="NCBI Taxonomy" id="3145760"/>
    <lineage>
        <taxon>Viruses</taxon>
        <taxon>Duplodnaviria</taxon>
        <taxon>Heunggongvirae</taxon>
        <taxon>Uroviricota</taxon>
        <taxon>Caudoviricetes</taxon>
    </lineage>
</organism>
<name>A0AAU8B8U4_9CAUD</name>
<sequence>MRIMYPLQVIIEIRFFRLRRIYVITNVII</sequence>
<protein>
    <submittedName>
        <fullName evidence="1">Uncharacterized protein</fullName>
    </submittedName>
</protein>